<protein>
    <recommendedName>
        <fullName evidence="5">Probable ATP-binding protein YheS</fullName>
    </recommendedName>
</protein>
<evidence type="ECO:0000256" key="2">
    <source>
        <dbReference type="ARBA" id="ARBA00022741"/>
    </source>
</evidence>
<dbReference type="STRING" id="1388748.GCA_000463155_03913"/>
<feature type="region of interest" description="Disordered" evidence="7">
    <location>
        <begin position="524"/>
        <end position="550"/>
    </location>
</feature>
<keyword evidence="6" id="KW-0175">Coiled coil</keyword>
<evidence type="ECO:0000256" key="3">
    <source>
        <dbReference type="ARBA" id="ARBA00022840"/>
    </source>
</evidence>
<dbReference type="EMBL" id="PYEP01000005">
    <property type="protein sequence ID" value="PSN07060.1"/>
    <property type="molecule type" value="Genomic_DNA"/>
</dbReference>
<evidence type="ECO:0000313" key="10">
    <source>
        <dbReference type="Proteomes" id="UP000240212"/>
    </source>
</evidence>
<dbReference type="Gene3D" id="3.40.50.300">
    <property type="entry name" value="P-loop containing nucleotide triphosphate hydrolases"/>
    <property type="match status" value="2"/>
</dbReference>
<dbReference type="Pfam" id="PF12848">
    <property type="entry name" value="ABC_tran_Xtn"/>
    <property type="match status" value="1"/>
</dbReference>
<dbReference type="Proteomes" id="UP000240212">
    <property type="component" value="Unassembled WGS sequence"/>
</dbReference>
<dbReference type="InterPro" id="IPR017871">
    <property type="entry name" value="ABC_transporter-like_CS"/>
</dbReference>
<dbReference type="GO" id="GO:0016887">
    <property type="term" value="F:ATP hydrolysis activity"/>
    <property type="evidence" value="ECO:0007669"/>
    <property type="project" value="InterPro"/>
</dbReference>
<evidence type="ECO:0000313" key="9">
    <source>
        <dbReference type="EMBL" id="PSN07060.1"/>
    </source>
</evidence>
<reference evidence="9 10" key="1">
    <citation type="submission" date="2018-03" db="EMBL/GenBank/DDBJ databases">
        <title>Draft genome sequence of the first documented clinical Siccibacter turicensis isolate in Austria.</title>
        <authorList>
            <person name="Lepuschitz S."/>
            <person name="Pekard-Amenitsch S."/>
            <person name="Haunold R."/>
            <person name="Schill S."/>
            <person name="Mach R."/>
            <person name="Allerberger F."/>
            <person name="Ruppitsch W."/>
            <person name="Forsythe S.J."/>
        </authorList>
    </citation>
    <scope>NUCLEOTIDE SEQUENCE [LARGE SCALE GENOMIC DNA]</scope>
    <source>
        <strain evidence="9 10">6100069499-17</strain>
    </source>
</reference>
<dbReference type="PROSITE" id="PS50893">
    <property type="entry name" value="ABC_TRANSPORTER_2"/>
    <property type="match status" value="2"/>
</dbReference>
<dbReference type="RefSeq" id="WP_029593374.1">
    <property type="nucleotide sequence ID" value="NZ_CP188034.1"/>
</dbReference>
<dbReference type="InterPro" id="IPR027417">
    <property type="entry name" value="P-loop_NTPase"/>
</dbReference>
<dbReference type="PANTHER" id="PTHR19211">
    <property type="entry name" value="ATP-BINDING TRANSPORT PROTEIN-RELATED"/>
    <property type="match status" value="1"/>
</dbReference>
<dbReference type="FunFam" id="3.40.50.300:FF:002053">
    <property type="entry name" value="ABC transporter ATP-binding protein"/>
    <property type="match status" value="1"/>
</dbReference>
<comment type="similarity">
    <text evidence="4">Belongs to the ABC transporter superfamily. ABCF family. YheS subfamily.</text>
</comment>
<dbReference type="Pfam" id="PF00005">
    <property type="entry name" value="ABC_tran"/>
    <property type="match status" value="2"/>
</dbReference>
<feature type="domain" description="ABC transporter" evidence="8">
    <location>
        <begin position="313"/>
        <end position="527"/>
    </location>
</feature>
<proteinExistence type="inferred from homology"/>
<feature type="domain" description="ABC transporter" evidence="8">
    <location>
        <begin position="2"/>
        <end position="246"/>
    </location>
</feature>
<dbReference type="InterPro" id="IPR050611">
    <property type="entry name" value="ABCF"/>
</dbReference>
<keyword evidence="3 9" id="KW-0067">ATP-binding</keyword>
<evidence type="ECO:0000256" key="7">
    <source>
        <dbReference type="SAM" id="MobiDB-lite"/>
    </source>
</evidence>
<gene>
    <name evidence="9" type="ORF">C7G83_12390</name>
</gene>
<dbReference type="InterPro" id="IPR032781">
    <property type="entry name" value="ABC_tran_Xtn"/>
</dbReference>
<name>A0A2P8VHN9_9ENTR</name>
<dbReference type="GO" id="GO:0005524">
    <property type="term" value="F:ATP binding"/>
    <property type="evidence" value="ECO:0007669"/>
    <property type="project" value="UniProtKB-KW"/>
</dbReference>
<dbReference type="PANTHER" id="PTHR19211:SF14">
    <property type="entry name" value="ATP-BINDING CASSETTE SUB-FAMILY F MEMBER 1"/>
    <property type="match status" value="1"/>
</dbReference>
<sequence length="634" mass="71139">MIVFSSLQIRRGTRVLLDNATATINPGQKVGLVGKNGCGKSTLLSLLKQEIGADGGSYSFPGTWQLAWVNQETPALAMPAMDYVIDGDREYRQLERELHAANERNDGHAIATLHGKLDAIDAWTVRSRAASLLHGLGFSNEQLERPVSDFSGGWRMRLNLAQALICRSDLLLLDEPTNHLDLDAVIWLERWLKSYPGTLILISHDRDFLDPVVDKIIHIEQQNLFEYTGNYSSFERQRATRLAQQQATYESQQERVAHLQSFIDRFKAKASKAKQAQSRIKMLERMELIAPAHVDNPFHFSFRAPESLPNPLLKMEKVSAGYGDRIILDSIKLNLVPGSRIGLLGRNGAGKSTLIKLLAGELAPLSGDIGLAKGIKLGYFAQHQLEFLRADESPLQHLARLAPQELEQKLRDYLGGFGFQGDKVSENTARFSGGEKARLVLALIVWQRPNLLLLDEPTNHLDLDMRQALTDALIEFEGALVVVSHDRHLIRSTTDDLYLVHDGKVEAFDGDLEDYQQWLSDVQKQESQGDETAKDNANSAQARKDQKRREAELRTLTQPIRKEIARLEKEMEKLNATLAQVEEKLGDSALYEQSRKAEMNEALALQAKTKAGLENCEMAWLDAQESLEQMLNQP</sequence>
<keyword evidence="10" id="KW-1185">Reference proteome</keyword>
<dbReference type="SMART" id="SM00382">
    <property type="entry name" value="AAA"/>
    <property type="match status" value="2"/>
</dbReference>
<dbReference type="InterPro" id="IPR003593">
    <property type="entry name" value="AAA+_ATPase"/>
</dbReference>
<feature type="coiled-coil region" evidence="6">
    <location>
        <begin position="84"/>
        <end position="111"/>
    </location>
</feature>
<dbReference type="CDD" id="cd03221">
    <property type="entry name" value="ABCF_EF-3"/>
    <property type="match status" value="2"/>
</dbReference>
<organism evidence="9 10">
    <name type="scientific">Siccibacter turicensis</name>
    <dbReference type="NCBI Taxonomy" id="357233"/>
    <lineage>
        <taxon>Bacteria</taxon>
        <taxon>Pseudomonadati</taxon>
        <taxon>Pseudomonadota</taxon>
        <taxon>Gammaproteobacteria</taxon>
        <taxon>Enterobacterales</taxon>
        <taxon>Enterobacteriaceae</taxon>
        <taxon>Siccibacter</taxon>
    </lineage>
</organism>
<dbReference type="OrthoDB" id="9762051at2"/>
<evidence type="ECO:0000256" key="5">
    <source>
        <dbReference type="ARBA" id="ARBA00069073"/>
    </source>
</evidence>
<keyword evidence="1" id="KW-0677">Repeat</keyword>
<evidence type="ECO:0000259" key="8">
    <source>
        <dbReference type="PROSITE" id="PS50893"/>
    </source>
</evidence>
<evidence type="ECO:0000256" key="1">
    <source>
        <dbReference type="ARBA" id="ARBA00022737"/>
    </source>
</evidence>
<dbReference type="AlphaFoldDB" id="A0A2P8VHN9"/>
<dbReference type="FunFam" id="3.40.50.300:FF:000011">
    <property type="entry name" value="Putative ABC transporter ATP-binding component"/>
    <property type="match status" value="1"/>
</dbReference>
<dbReference type="NCBIfam" id="NF007921">
    <property type="entry name" value="PRK10636.1"/>
    <property type="match status" value="1"/>
</dbReference>
<dbReference type="SUPFAM" id="SSF52540">
    <property type="entry name" value="P-loop containing nucleoside triphosphate hydrolases"/>
    <property type="match status" value="2"/>
</dbReference>
<dbReference type="InterPro" id="IPR003439">
    <property type="entry name" value="ABC_transporter-like_ATP-bd"/>
</dbReference>
<evidence type="ECO:0000256" key="4">
    <source>
        <dbReference type="ARBA" id="ARBA00061571"/>
    </source>
</evidence>
<dbReference type="PROSITE" id="PS00211">
    <property type="entry name" value="ABC_TRANSPORTER_1"/>
    <property type="match status" value="2"/>
</dbReference>
<accession>A0A2P8VHN9</accession>
<evidence type="ECO:0000256" key="6">
    <source>
        <dbReference type="SAM" id="Coils"/>
    </source>
</evidence>
<keyword evidence="2" id="KW-0547">Nucleotide-binding</keyword>
<comment type="caution">
    <text evidence="9">The sequence shown here is derived from an EMBL/GenBank/DDBJ whole genome shotgun (WGS) entry which is preliminary data.</text>
</comment>